<keyword evidence="4 5" id="KW-0472">Membrane</keyword>
<sequence length="131" mass="15028">MAAKLGSFKYNFQEKREHLFSVQKGYSGLGFIHIEDWVVQMGQSDPRNIVFARKMKPFKQLSRYSVWAILTVVVMFEFSIELASSSRWFDSGDSVAFLTRSTISLPPSRTGIDSRGRRLVRRRCACGILLE</sequence>
<organism evidence="6 7">
    <name type="scientific">Pyrus ussuriensis x Pyrus communis</name>
    <dbReference type="NCBI Taxonomy" id="2448454"/>
    <lineage>
        <taxon>Eukaryota</taxon>
        <taxon>Viridiplantae</taxon>
        <taxon>Streptophyta</taxon>
        <taxon>Embryophyta</taxon>
        <taxon>Tracheophyta</taxon>
        <taxon>Spermatophyta</taxon>
        <taxon>Magnoliopsida</taxon>
        <taxon>eudicotyledons</taxon>
        <taxon>Gunneridae</taxon>
        <taxon>Pentapetalae</taxon>
        <taxon>rosids</taxon>
        <taxon>fabids</taxon>
        <taxon>Rosales</taxon>
        <taxon>Rosaceae</taxon>
        <taxon>Amygdaloideae</taxon>
        <taxon>Maleae</taxon>
        <taxon>Pyrus</taxon>
    </lineage>
</organism>
<dbReference type="Pfam" id="PF11744">
    <property type="entry name" value="ALMT"/>
    <property type="match status" value="1"/>
</dbReference>
<evidence type="ECO:0000256" key="5">
    <source>
        <dbReference type="SAM" id="Phobius"/>
    </source>
</evidence>
<reference evidence="7" key="2">
    <citation type="submission" date="2019-10" db="EMBL/GenBank/DDBJ databases">
        <title>A de novo genome assembly of a pear dwarfing rootstock.</title>
        <authorList>
            <person name="Wang F."/>
            <person name="Wang J."/>
            <person name="Li S."/>
            <person name="Zhang Y."/>
            <person name="Fang M."/>
            <person name="Ma L."/>
            <person name="Zhao Y."/>
            <person name="Jiang S."/>
        </authorList>
    </citation>
    <scope>NUCLEOTIDE SEQUENCE [LARGE SCALE GENOMIC DNA]</scope>
</reference>
<dbReference type="InterPro" id="IPR020966">
    <property type="entry name" value="ALMT"/>
</dbReference>
<dbReference type="OrthoDB" id="68611at2759"/>
<evidence type="ECO:0000256" key="1">
    <source>
        <dbReference type="ARBA" id="ARBA00004141"/>
    </source>
</evidence>
<dbReference type="GO" id="GO:0016020">
    <property type="term" value="C:membrane"/>
    <property type="evidence" value="ECO:0007669"/>
    <property type="project" value="UniProtKB-SubCell"/>
</dbReference>
<evidence type="ECO:0000313" key="6">
    <source>
        <dbReference type="EMBL" id="KAB2595650.1"/>
    </source>
</evidence>
<feature type="transmembrane region" description="Helical" evidence="5">
    <location>
        <begin position="61"/>
        <end position="80"/>
    </location>
</feature>
<comment type="caution">
    <text evidence="6">The sequence shown here is derived from an EMBL/GenBank/DDBJ whole genome shotgun (WGS) entry which is preliminary data.</text>
</comment>
<accession>A0A5N5F378</accession>
<dbReference type="EMBL" id="SMOL01000781">
    <property type="protein sequence ID" value="KAB2595650.1"/>
    <property type="molecule type" value="Genomic_DNA"/>
</dbReference>
<keyword evidence="3 5" id="KW-1133">Transmembrane helix</keyword>
<evidence type="ECO:0000313" key="7">
    <source>
        <dbReference type="Proteomes" id="UP000327157"/>
    </source>
</evidence>
<evidence type="ECO:0000256" key="2">
    <source>
        <dbReference type="ARBA" id="ARBA00022692"/>
    </source>
</evidence>
<keyword evidence="2 5" id="KW-0812">Transmembrane</keyword>
<comment type="subcellular location">
    <subcellularLocation>
        <location evidence="1">Membrane</location>
        <topology evidence="1">Multi-pass membrane protein</topology>
    </subcellularLocation>
</comment>
<name>A0A5N5F378_9ROSA</name>
<dbReference type="GO" id="GO:0015743">
    <property type="term" value="P:malate transport"/>
    <property type="evidence" value="ECO:0007669"/>
    <property type="project" value="InterPro"/>
</dbReference>
<proteinExistence type="predicted"/>
<protein>
    <submittedName>
        <fullName evidence="6">Aluminum-activated malate transporter 9-like</fullName>
    </submittedName>
</protein>
<reference evidence="6 7" key="3">
    <citation type="submission" date="2019-11" db="EMBL/GenBank/DDBJ databases">
        <title>A de novo genome assembly of a pear dwarfing rootstock.</title>
        <authorList>
            <person name="Wang F."/>
            <person name="Wang J."/>
            <person name="Li S."/>
            <person name="Zhang Y."/>
            <person name="Fang M."/>
            <person name="Ma L."/>
            <person name="Zhao Y."/>
            <person name="Jiang S."/>
        </authorList>
    </citation>
    <scope>NUCLEOTIDE SEQUENCE [LARGE SCALE GENOMIC DNA]</scope>
    <source>
        <strain evidence="6">S2</strain>
        <tissue evidence="6">Leaf</tissue>
    </source>
</reference>
<reference evidence="6 7" key="1">
    <citation type="submission" date="2019-09" db="EMBL/GenBank/DDBJ databases">
        <authorList>
            <person name="Ou C."/>
        </authorList>
    </citation>
    <scope>NUCLEOTIDE SEQUENCE [LARGE SCALE GENOMIC DNA]</scope>
    <source>
        <strain evidence="6">S2</strain>
        <tissue evidence="6">Leaf</tissue>
    </source>
</reference>
<gene>
    <name evidence="6" type="ORF">D8674_031100</name>
</gene>
<evidence type="ECO:0000256" key="3">
    <source>
        <dbReference type="ARBA" id="ARBA00022989"/>
    </source>
</evidence>
<dbReference type="Proteomes" id="UP000327157">
    <property type="component" value="Chromosome 7"/>
</dbReference>
<evidence type="ECO:0000256" key="4">
    <source>
        <dbReference type="ARBA" id="ARBA00023136"/>
    </source>
</evidence>
<keyword evidence="7" id="KW-1185">Reference proteome</keyword>
<dbReference type="AlphaFoldDB" id="A0A5N5F378"/>